<dbReference type="EMBL" id="CM056743">
    <property type="protein sequence ID" value="KAJ8671596.1"/>
    <property type="molecule type" value="Genomic_DNA"/>
</dbReference>
<protein>
    <submittedName>
        <fullName evidence="1">Uncharacterized protein</fullName>
    </submittedName>
</protein>
<evidence type="ECO:0000313" key="2">
    <source>
        <dbReference type="Proteomes" id="UP001239111"/>
    </source>
</evidence>
<organism evidence="1 2">
    <name type="scientific">Eretmocerus hayati</name>
    <dbReference type="NCBI Taxonomy" id="131215"/>
    <lineage>
        <taxon>Eukaryota</taxon>
        <taxon>Metazoa</taxon>
        <taxon>Ecdysozoa</taxon>
        <taxon>Arthropoda</taxon>
        <taxon>Hexapoda</taxon>
        <taxon>Insecta</taxon>
        <taxon>Pterygota</taxon>
        <taxon>Neoptera</taxon>
        <taxon>Endopterygota</taxon>
        <taxon>Hymenoptera</taxon>
        <taxon>Apocrita</taxon>
        <taxon>Proctotrupomorpha</taxon>
        <taxon>Chalcidoidea</taxon>
        <taxon>Aphelinidae</taxon>
        <taxon>Aphelininae</taxon>
        <taxon>Eretmocerus</taxon>
    </lineage>
</organism>
<sequence>MEKNSSEVTFLNDAEFQQFISLTKDYLNIASLCGITPLVENLLQFVNTQMGSDGRVGCVSARVELQPEQVLQLQQTQLHRIRNHVQAHALQEPLEGPIQFIQHPPQQQQQQGTELQGCASEQVSVNTQSVPQQEQLIHQQSAVHAQIMDRAESSQGQQCPDQEGESLDWSDIANILLNVETMREYIDETVETMTNVSTLVSEGENSIVGDLTWLENNDDVEKELAKIESEAPQEIQQPSKGEPSVTGPVLSDISELEMTREDQPGPSRIKKITNIRRGSHRKYDRDCPEEKITQRSPKENSETYKASTSGVIKKKRKDLNRMKPFIIENILIEPAHKVGNKKSSTTETSRATNERFLSFVIEAILKEPVENVKRARLMYQRQGYVSMEPCHSGAAALNDAIRIEHSAQEERERVGVVNSHDPLRFGNRYPLCQCIPQFASGDKITEHLYDENKATTVGLQAASLLSRGDELLVEDATHTGHKLAERESVNHFERNAVSRVLEANATHLMWRELLMGKTGGSNAKNQFNNDQFAEAMPIAQYATLRNEISEKSTKCVNHLKPYK</sequence>
<proteinExistence type="predicted"/>
<dbReference type="Proteomes" id="UP001239111">
    <property type="component" value="Chromosome 3"/>
</dbReference>
<reference evidence="1" key="1">
    <citation type="submission" date="2023-04" db="EMBL/GenBank/DDBJ databases">
        <title>A chromosome-level genome assembly of the parasitoid wasp Eretmocerus hayati.</title>
        <authorList>
            <person name="Zhong Y."/>
            <person name="Liu S."/>
            <person name="Liu Y."/>
        </authorList>
    </citation>
    <scope>NUCLEOTIDE SEQUENCE</scope>
    <source>
        <strain evidence="1">ZJU_SS_LIU_2023</strain>
    </source>
</reference>
<accession>A0ACC2NL20</accession>
<name>A0ACC2NL20_9HYME</name>
<gene>
    <name evidence="1" type="ORF">QAD02_002855</name>
</gene>
<keyword evidence="2" id="KW-1185">Reference proteome</keyword>
<comment type="caution">
    <text evidence="1">The sequence shown here is derived from an EMBL/GenBank/DDBJ whole genome shotgun (WGS) entry which is preliminary data.</text>
</comment>
<evidence type="ECO:0000313" key="1">
    <source>
        <dbReference type="EMBL" id="KAJ8671596.1"/>
    </source>
</evidence>